<feature type="transmembrane region" description="Helical" evidence="1">
    <location>
        <begin position="6"/>
        <end position="24"/>
    </location>
</feature>
<gene>
    <name evidence="2" type="ORF">HMPREF0973_00243</name>
</gene>
<organism evidence="2 3">
    <name type="scientific">Prevotella veroralis F0319</name>
    <dbReference type="NCBI Taxonomy" id="649761"/>
    <lineage>
        <taxon>Bacteria</taxon>
        <taxon>Pseudomonadati</taxon>
        <taxon>Bacteroidota</taxon>
        <taxon>Bacteroidia</taxon>
        <taxon>Bacteroidales</taxon>
        <taxon>Prevotellaceae</taxon>
        <taxon>Prevotella</taxon>
    </lineage>
</organism>
<reference evidence="2 3" key="1">
    <citation type="submission" date="2009-09" db="EMBL/GenBank/DDBJ databases">
        <authorList>
            <person name="Weinstock G."/>
            <person name="Sodergren E."/>
            <person name="Clifton S."/>
            <person name="Fulton L."/>
            <person name="Fulton B."/>
            <person name="Courtney L."/>
            <person name="Fronick C."/>
            <person name="Harrison M."/>
            <person name="Strong C."/>
            <person name="Farmer C."/>
            <person name="Delahaunty K."/>
            <person name="Markovic C."/>
            <person name="Hall O."/>
            <person name="Minx P."/>
            <person name="Tomlinson C."/>
            <person name="Mitreva M."/>
            <person name="Nelson J."/>
            <person name="Hou S."/>
            <person name="Wollam A."/>
            <person name="Pepin K.H."/>
            <person name="Johnson M."/>
            <person name="Bhonagiri V."/>
            <person name="Nash W.E."/>
            <person name="Warren W."/>
            <person name="Chinwalla A."/>
            <person name="Mardis E.R."/>
            <person name="Wilson R.K."/>
        </authorList>
    </citation>
    <scope>NUCLEOTIDE SEQUENCE [LARGE SCALE GENOMIC DNA]</scope>
    <source>
        <strain evidence="2 3">F0319</strain>
    </source>
</reference>
<dbReference type="Proteomes" id="UP000003327">
    <property type="component" value="Unassembled WGS sequence"/>
</dbReference>
<dbReference type="EMBL" id="ACVA01000007">
    <property type="protein sequence ID" value="EEX19924.1"/>
    <property type="molecule type" value="Genomic_DNA"/>
</dbReference>
<keyword evidence="3" id="KW-1185">Reference proteome</keyword>
<dbReference type="HOGENOM" id="CLU_3237908_0_0_10"/>
<comment type="caution">
    <text evidence="2">The sequence shown here is derived from an EMBL/GenBank/DDBJ whole genome shotgun (WGS) entry which is preliminary data.</text>
</comment>
<dbReference type="STRING" id="649761.HMPREF0973_00243"/>
<protein>
    <submittedName>
        <fullName evidence="2">Uncharacterized protein</fullName>
    </submittedName>
</protein>
<keyword evidence="1" id="KW-0472">Membrane</keyword>
<accession>C9MKW9</accession>
<proteinExistence type="predicted"/>
<evidence type="ECO:0000256" key="1">
    <source>
        <dbReference type="SAM" id="Phobius"/>
    </source>
</evidence>
<evidence type="ECO:0000313" key="3">
    <source>
        <dbReference type="Proteomes" id="UP000003327"/>
    </source>
</evidence>
<dbReference type="AlphaFoldDB" id="C9MKW9"/>
<keyword evidence="1" id="KW-0812">Transmembrane</keyword>
<keyword evidence="1" id="KW-1133">Transmembrane helix</keyword>
<name>C9MKW9_9BACT</name>
<sequence>MFSLFIVRIAFYYLFLMFGTCTIAKAKLDSLFRRAKGCGVLAL</sequence>
<evidence type="ECO:0000313" key="2">
    <source>
        <dbReference type="EMBL" id="EEX19924.1"/>
    </source>
</evidence>